<comment type="caution">
    <text evidence="1">The sequence shown here is derived from an EMBL/GenBank/DDBJ whole genome shotgun (WGS) entry which is preliminary data.</text>
</comment>
<dbReference type="SUPFAM" id="SSF53474">
    <property type="entry name" value="alpha/beta-Hydrolases"/>
    <property type="match status" value="1"/>
</dbReference>
<sequence>MFRDTRPGAQVPRAPIYFWHGSDDEFIPLRGVEELAREWSSRGAETTLDVLPCGGHVACAFAPNGIQAVDRWMASAQ</sequence>
<reference evidence="1 2" key="1">
    <citation type="submission" date="2016-04" db="EMBL/GenBank/DDBJ databases">
        <authorList>
            <person name="Evans L.H."/>
            <person name="Alamgir A."/>
            <person name="Owens N."/>
            <person name="Weber N.D."/>
            <person name="Virtaneva K."/>
            <person name="Barbian K."/>
            <person name="Babar A."/>
            <person name="Rosenke K."/>
        </authorList>
    </citation>
    <scope>NUCLEOTIDE SEQUENCE [LARGE SCALE GENOMIC DNA]</scope>
    <source>
        <strain evidence="1 2">IFM 0406</strain>
    </source>
</reference>
<dbReference type="InterPro" id="IPR005152">
    <property type="entry name" value="Lipase_secreted"/>
</dbReference>
<dbReference type="Pfam" id="PF03583">
    <property type="entry name" value="LIP"/>
    <property type="match status" value="1"/>
</dbReference>
<dbReference type="AlphaFoldDB" id="A0A164JM30"/>
<evidence type="ECO:0008006" key="3">
    <source>
        <dbReference type="Google" id="ProtNLM"/>
    </source>
</evidence>
<organism evidence="1 2">
    <name type="scientific">Nocardia terpenica</name>
    <dbReference type="NCBI Taxonomy" id="455432"/>
    <lineage>
        <taxon>Bacteria</taxon>
        <taxon>Bacillati</taxon>
        <taxon>Actinomycetota</taxon>
        <taxon>Actinomycetes</taxon>
        <taxon>Mycobacteriales</taxon>
        <taxon>Nocardiaceae</taxon>
        <taxon>Nocardia</taxon>
    </lineage>
</organism>
<dbReference type="Gene3D" id="3.40.50.1820">
    <property type="entry name" value="alpha/beta hydrolase"/>
    <property type="match status" value="1"/>
</dbReference>
<keyword evidence="2" id="KW-1185">Reference proteome</keyword>
<dbReference type="EMBL" id="LWGR01000013">
    <property type="protein sequence ID" value="KZM70532.1"/>
    <property type="molecule type" value="Genomic_DNA"/>
</dbReference>
<dbReference type="InterPro" id="IPR029058">
    <property type="entry name" value="AB_hydrolase_fold"/>
</dbReference>
<evidence type="ECO:0000313" key="1">
    <source>
        <dbReference type="EMBL" id="KZM70532.1"/>
    </source>
</evidence>
<protein>
    <recommendedName>
        <fullName evidence="3">Phospholipase/carboxylesterase/thioesterase domain-containing protein</fullName>
    </recommendedName>
</protein>
<dbReference type="RefSeq" id="WP_067593637.1">
    <property type="nucleotide sequence ID" value="NZ_KV411304.1"/>
</dbReference>
<accession>A0A164JM30</accession>
<evidence type="ECO:0000313" key="2">
    <source>
        <dbReference type="Proteomes" id="UP000076512"/>
    </source>
</evidence>
<dbReference type="Proteomes" id="UP000076512">
    <property type="component" value="Unassembled WGS sequence"/>
</dbReference>
<dbReference type="GO" id="GO:0016042">
    <property type="term" value="P:lipid catabolic process"/>
    <property type="evidence" value="ECO:0007669"/>
    <property type="project" value="InterPro"/>
</dbReference>
<name>A0A164JM30_9NOCA</name>
<dbReference type="GO" id="GO:0004806">
    <property type="term" value="F:triacylglycerol lipase activity"/>
    <property type="evidence" value="ECO:0007669"/>
    <property type="project" value="InterPro"/>
</dbReference>
<proteinExistence type="predicted"/>
<gene>
    <name evidence="1" type="ORF">AWN90_38760</name>
</gene>